<dbReference type="PANTHER" id="PTHR43343:SF3">
    <property type="entry name" value="PROTEASE DO-LIKE 8, CHLOROPLASTIC"/>
    <property type="match status" value="1"/>
</dbReference>
<accession>A0ABT6C9L7</accession>
<dbReference type="InterPro" id="IPR001940">
    <property type="entry name" value="Peptidase_S1C"/>
</dbReference>
<dbReference type="PROSITE" id="PS50106">
    <property type="entry name" value="PDZ"/>
    <property type="match status" value="1"/>
</dbReference>
<dbReference type="EMBL" id="JAROAV010000031">
    <property type="protein sequence ID" value="MDF8265002.1"/>
    <property type="molecule type" value="Genomic_DNA"/>
</dbReference>
<keyword evidence="2" id="KW-0645">Protease</keyword>
<keyword evidence="7" id="KW-1185">Reference proteome</keyword>
<feature type="compositionally biased region" description="Pro residues" evidence="4">
    <location>
        <begin position="55"/>
        <end position="95"/>
    </location>
</feature>
<dbReference type="SUPFAM" id="SSF50494">
    <property type="entry name" value="Trypsin-like serine proteases"/>
    <property type="match status" value="1"/>
</dbReference>
<dbReference type="Gene3D" id="2.40.10.10">
    <property type="entry name" value="Trypsin-like serine proteases"/>
    <property type="match status" value="2"/>
</dbReference>
<evidence type="ECO:0000313" key="6">
    <source>
        <dbReference type="EMBL" id="MDF8265002.1"/>
    </source>
</evidence>
<dbReference type="SMART" id="SM00228">
    <property type="entry name" value="PDZ"/>
    <property type="match status" value="1"/>
</dbReference>
<evidence type="ECO:0000313" key="7">
    <source>
        <dbReference type="Proteomes" id="UP001528912"/>
    </source>
</evidence>
<dbReference type="Proteomes" id="UP001528912">
    <property type="component" value="Unassembled WGS sequence"/>
</dbReference>
<dbReference type="Pfam" id="PF13180">
    <property type="entry name" value="PDZ_2"/>
    <property type="match status" value="1"/>
</dbReference>
<dbReference type="InterPro" id="IPR009003">
    <property type="entry name" value="Peptidase_S1_PA"/>
</dbReference>
<dbReference type="RefSeq" id="WP_277192367.1">
    <property type="nucleotide sequence ID" value="NZ_JAROAV010000031.1"/>
</dbReference>
<sequence>MTEHGGHASAGEGSSTEPIDIERTDASRIAPPGRAHAAPGQHAAGQAAGPGWQQGPPPQRPVPQQPRPPQQPVPPPYRPTPYAPPGYQPGRPGPSPYGGWGPGPAPAPLGQGPYAGPQPRRRTGALVGGAIGLTLLAGAVGGAAGYAVGQGENGQHTTPVVTAAAGSAAPVADVAKAVLPSVVTLKVADAGEKSGGTGSGFVMRADGYIVTNNHVVSAGGANGHITVLFSDGSEVPGKLVGKDASYDLAVVKVNKPGLAAVPFGESKSVSVGDPVIAVGSPLGLDSTVTTGIVSALNRPVSPGGTDDQQSYINAIQTDAAINPGNSGGPLLDRAGRVVGVNSAIARIPGGQSEESGSIGVGFAIPSDQTRRTAEQLIRTGKAQHPIIGAFVDQAYTGEGAKISGDNGQPAVSPGGPAAKAGLKAGDVILQIDGQKVRSAKQLIVTIRARQVGDTVALLVRSGGQERTVRVTLAGAGG</sequence>
<dbReference type="Gene3D" id="2.30.42.10">
    <property type="match status" value="1"/>
</dbReference>
<dbReference type="Pfam" id="PF13365">
    <property type="entry name" value="Trypsin_2"/>
    <property type="match status" value="1"/>
</dbReference>
<feature type="compositionally biased region" description="Low complexity" evidence="4">
    <location>
        <begin position="30"/>
        <end position="54"/>
    </location>
</feature>
<evidence type="ECO:0000259" key="5">
    <source>
        <dbReference type="PROSITE" id="PS50106"/>
    </source>
</evidence>
<name>A0ABT6C9L7_9MICO</name>
<protein>
    <submittedName>
        <fullName evidence="6">Trypsin-like peptidase domain-containing protein</fullName>
    </submittedName>
</protein>
<dbReference type="PANTHER" id="PTHR43343">
    <property type="entry name" value="PEPTIDASE S12"/>
    <property type="match status" value="1"/>
</dbReference>
<dbReference type="InterPro" id="IPR036034">
    <property type="entry name" value="PDZ_sf"/>
</dbReference>
<dbReference type="PRINTS" id="PR00834">
    <property type="entry name" value="PROTEASES2C"/>
</dbReference>
<dbReference type="InterPro" id="IPR051201">
    <property type="entry name" value="Chloro_Bact_Ser_Proteases"/>
</dbReference>
<organism evidence="6 7">
    <name type="scientific">Luteipulveratus flavus</name>
    <dbReference type="NCBI Taxonomy" id="3031728"/>
    <lineage>
        <taxon>Bacteria</taxon>
        <taxon>Bacillati</taxon>
        <taxon>Actinomycetota</taxon>
        <taxon>Actinomycetes</taxon>
        <taxon>Micrococcales</taxon>
        <taxon>Dermacoccaceae</taxon>
        <taxon>Luteipulveratus</taxon>
    </lineage>
</organism>
<feature type="compositionally biased region" description="Low complexity" evidence="4">
    <location>
        <begin position="108"/>
        <end position="118"/>
    </location>
</feature>
<evidence type="ECO:0000256" key="1">
    <source>
        <dbReference type="ARBA" id="ARBA00010541"/>
    </source>
</evidence>
<dbReference type="InterPro" id="IPR001478">
    <property type="entry name" value="PDZ"/>
</dbReference>
<evidence type="ECO:0000256" key="2">
    <source>
        <dbReference type="ARBA" id="ARBA00022670"/>
    </source>
</evidence>
<feature type="domain" description="PDZ" evidence="5">
    <location>
        <begin position="411"/>
        <end position="463"/>
    </location>
</feature>
<proteinExistence type="inferred from homology"/>
<evidence type="ECO:0000256" key="4">
    <source>
        <dbReference type="SAM" id="MobiDB-lite"/>
    </source>
</evidence>
<comment type="similarity">
    <text evidence="1">Belongs to the peptidase S1C family.</text>
</comment>
<feature type="region of interest" description="Disordered" evidence="4">
    <location>
        <begin position="1"/>
        <end position="121"/>
    </location>
</feature>
<keyword evidence="3" id="KW-0378">Hydrolase</keyword>
<comment type="caution">
    <text evidence="6">The sequence shown here is derived from an EMBL/GenBank/DDBJ whole genome shotgun (WGS) entry which is preliminary data.</text>
</comment>
<gene>
    <name evidence="6" type="ORF">P4R38_12165</name>
</gene>
<evidence type="ECO:0000256" key="3">
    <source>
        <dbReference type="ARBA" id="ARBA00022801"/>
    </source>
</evidence>
<reference evidence="6 7" key="1">
    <citation type="submission" date="2023-03" db="EMBL/GenBank/DDBJ databases">
        <title>YIM 133296 draft genome.</title>
        <authorList>
            <person name="Xiong L."/>
        </authorList>
    </citation>
    <scope>NUCLEOTIDE SEQUENCE [LARGE SCALE GENOMIC DNA]</scope>
    <source>
        <strain evidence="6 7">YIM 133296</strain>
    </source>
</reference>
<feature type="compositionally biased region" description="Low complexity" evidence="4">
    <location>
        <begin position="7"/>
        <end position="17"/>
    </location>
</feature>
<dbReference type="SUPFAM" id="SSF50156">
    <property type="entry name" value="PDZ domain-like"/>
    <property type="match status" value="1"/>
</dbReference>
<dbReference type="InterPro" id="IPR043504">
    <property type="entry name" value="Peptidase_S1_PA_chymotrypsin"/>
</dbReference>